<evidence type="ECO:0000256" key="3">
    <source>
        <dbReference type="SAM" id="SignalP"/>
    </source>
</evidence>
<keyword evidence="2" id="KW-0676">Redox-active center</keyword>
<name>A0ABX5GJ72_PHOLE</name>
<accession>A0ABX5GJ72</accession>
<dbReference type="Gene3D" id="3.40.30.10">
    <property type="entry name" value="Glutaredoxin"/>
    <property type="match status" value="1"/>
</dbReference>
<feature type="domain" description="Thioredoxin" evidence="4">
    <location>
        <begin position="50"/>
        <end position="200"/>
    </location>
</feature>
<evidence type="ECO:0000256" key="1">
    <source>
        <dbReference type="ARBA" id="ARBA00023157"/>
    </source>
</evidence>
<proteinExistence type="predicted"/>
<dbReference type="InterPro" id="IPR002065">
    <property type="entry name" value="TPX"/>
</dbReference>
<dbReference type="SUPFAM" id="SSF52833">
    <property type="entry name" value="Thioredoxin-like"/>
    <property type="match status" value="1"/>
</dbReference>
<feature type="chain" id="PRO_5046876915" evidence="3">
    <location>
        <begin position="19"/>
        <end position="202"/>
    </location>
</feature>
<dbReference type="InterPro" id="IPR050455">
    <property type="entry name" value="Tpx_Peroxidase_subfamily"/>
</dbReference>
<dbReference type="Pfam" id="PF08534">
    <property type="entry name" value="Redoxin"/>
    <property type="match status" value="1"/>
</dbReference>
<keyword evidence="6" id="KW-1185">Reference proteome</keyword>
<keyword evidence="5" id="KW-0560">Oxidoreductase</keyword>
<dbReference type="InterPro" id="IPR036249">
    <property type="entry name" value="Thioredoxin-like_sf"/>
</dbReference>
<keyword evidence="5" id="KW-0575">Peroxidase</keyword>
<dbReference type="InterPro" id="IPR013766">
    <property type="entry name" value="Thioredoxin_domain"/>
</dbReference>
<keyword evidence="3" id="KW-0732">Signal</keyword>
<organism evidence="5 6">
    <name type="scientific">Photobacterium leiognathi</name>
    <dbReference type="NCBI Taxonomy" id="553611"/>
    <lineage>
        <taxon>Bacteria</taxon>
        <taxon>Pseudomonadati</taxon>
        <taxon>Pseudomonadota</taxon>
        <taxon>Gammaproteobacteria</taxon>
        <taxon>Vibrionales</taxon>
        <taxon>Vibrionaceae</taxon>
        <taxon>Photobacterium</taxon>
    </lineage>
</organism>
<evidence type="ECO:0000259" key="4">
    <source>
        <dbReference type="PROSITE" id="PS51352"/>
    </source>
</evidence>
<dbReference type="CDD" id="cd03014">
    <property type="entry name" value="PRX_Atyp2cys"/>
    <property type="match status" value="1"/>
</dbReference>
<dbReference type="Proteomes" id="UP000241566">
    <property type="component" value="Unassembled WGS sequence"/>
</dbReference>
<sequence>MKKLTILTALFLSGNVFAQFATTDENANFGQKQVVTLEKTTTFNLSGEALKVGDYMPSMQLVTSDLKAFDTSDEAQKVKIYSVLTSVDTPVCVQQAIDLSKFVEEHKAELKGIEFLAISADTPFAQQRFQKENNLKGITYLSDSSKHQFGMKTGSQIEELGLLTRSIIVTDKNNKVVYTQRVPELTTIPDLESAVKVAQANQ</sequence>
<dbReference type="PANTHER" id="PTHR43110">
    <property type="entry name" value="THIOL PEROXIDASE"/>
    <property type="match status" value="1"/>
</dbReference>
<protein>
    <submittedName>
        <fullName evidence="5">Thiol peroxidase</fullName>
    </submittedName>
</protein>
<dbReference type="NCBIfam" id="NF001808">
    <property type="entry name" value="PRK00522.1"/>
    <property type="match status" value="1"/>
</dbReference>
<reference evidence="5 6" key="1">
    <citation type="submission" date="2018-01" db="EMBL/GenBank/DDBJ databases">
        <title>Whole genome sequencing of Histamine producing bacteria.</title>
        <authorList>
            <person name="Butler K."/>
        </authorList>
    </citation>
    <scope>NUCLEOTIDE SEQUENCE [LARGE SCALE GENOMIC DNA]</scope>
    <source>
        <strain evidence="5 6">ATCC 25521</strain>
    </source>
</reference>
<keyword evidence="1" id="KW-1015">Disulfide bond</keyword>
<dbReference type="RefSeq" id="WP_045065490.1">
    <property type="nucleotide sequence ID" value="NZ_JZSK01000039.1"/>
</dbReference>
<gene>
    <name evidence="5" type="ORF">CTM94_05175</name>
</gene>
<dbReference type="InterPro" id="IPR013740">
    <property type="entry name" value="Redoxin"/>
</dbReference>
<dbReference type="PROSITE" id="PS51352">
    <property type="entry name" value="THIOREDOXIN_2"/>
    <property type="match status" value="1"/>
</dbReference>
<dbReference type="GO" id="GO:0004601">
    <property type="term" value="F:peroxidase activity"/>
    <property type="evidence" value="ECO:0007669"/>
    <property type="project" value="UniProtKB-KW"/>
</dbReference>
<evidence type="ECO:0000313" key="5">
    <source>
        <dbReference type="EMBL" id="PSV85756.1"/>
    </source>
</evidence>
<evidence type="ECO:0000313" key="6">
    <source>
        <dbReference type="Proteomes" id="UP000241566"/>
    </source>
</evidence>
<dbReference type="EMBL" id="PYOI01000004">
    <property type="protein sequence ID" value="PSV85756.1"/>
    <property type="molecule type" value="Genomic_DNA"/>
</dbReference>
<evidence type="ECO:0000256" key="2">
    <source>
        <dbReference type="ARBA" id="ARBA00023284"/>
    </source>
</evidence>
<feature type="signal peptide" evidence="3">
    <location>
        <begin position="1"/>
        <end position="18"/>
    </location>
</feature>
<comment type="caution">
    <text evidence="5">The sequence shown here is derived from an EMBL/GenBank/DDBJ whole genome shotgun (WGS) entry which is preliminary data.</text>
</comment>
<dbReference type="PANTHER" id="PTHR43110:SF1">
    <property type="entry name" value="THIOL PEROXIDASE"/>
    <property type="match status" value="1"/>
</dbReference>